<name>A0ACC0GHN8_9ERIC</name>
<keyword evidence="2" id="KW-1185">Reference proteome</keyword>
<evidence type="ECO:0000313" key="2">
    <source>
        <dbReference type="Proteomes" id="UP001060215"/>
    </source>
</evidence>
<dbReference type="Proteomes" id="UP001060215">
    <property type="component" value="Chromosome 8"/>
</dbReference>
<gene>
    <name evidence="1" type="ORF">LOK49_LG09G02006</name>
</gene>
<dbReference type="EMBL" id="CM045765">
    <property type="protein sequence ID" value="KAI8000575.1"/>
    <property type="molecule type" value="Genomic_DNA"/>
</dbReference>
<sequence length="144" mass="16068">MWKVGIDADEVTLVNLLQTCKHLLDPIHCKSIHLIIIQRGYERRDTVTWSTMIAGFTPCGMPDEAIAVFQEMNQSAMIAAYSMNGLLHYALALVGKMRAHGLRPNPVTTLSVLSACSHGGLIEEGLLFFHEFVQDHAVELRLEH</sequence>
<accession>A0ACC0GHN8</accession>
<comment type="caution">
    <text evidence="1">The sequence shown here is derived from an EMBL/GenBank/DDBJ whole genome shotgun (WGS) entry which is preliminary data.</text>
</comment>
<protein>
    <submittedName>
        <fullName evidence="1">Pentatricopeptide repeat-containing protein</fullName>
    </submittedName>
</protein>
<reference evidence="1 2" key="1">
    <citation type="journal article" date="2022" name="Plant J.">
        <title>Chromosome-level genome of Camellia lanceoleosa provides a valuable resource for understanding genome evolution and self-incompatibility.</title>
        <authorList>
            <person name="Gong W."/>
            <person name="Xiao S."/>
            <person name="Wang L."/>
            <person name="Liao Z."/>
            <person name="Chang Y."/>
            <person name="Mo W."/>
            <person name="Hu G."/>
            <person name="Li W."/>
            <person name="Zhao G."/>
            <person name="Zhu H."/>
            <person name="Hu X."/>
            <person name="Ji K."/>
            <person name="Xiang X."/>
            <person name="Song Q."/>
            <person name="Yuan D."/>
            <person name="Jin S."/>
            <person name="Zhang L."/>
        </authorList>
    </citation>
    <scope>NUCLEOTIDE SEQUENCE [LARGE SCALE GENOMIC DNA]</scope>
    <source>
        <strain evidence="1">SQ_2022a</strain>
    </source>
</reference>
<organism evidence="1 2">
    <name type="scientific">Camellia lanceoleosa</name>
    <dbReference type="NCBI Taxonomy" id="1840588"/>
    <lineage>
        <taxon>Eukaryota</taxon>
        <taxon>Viridiplantae</taxon>
        <taxon>Streptophyta</taxon>
        <taxon>Embryophyta</taxon>
        <taxon>Tracheophyta</taxon>
        <taxon>Spermatophyta</taxon>
        <taxon>Magnoliopsida</taxon>
        <taxon>eudicotyledons</taxon>
        <taxon>Gunneridae</taxon>
        <taxon>Pentapetalae</taxon>
        <taxon>asterids</taxon>
        <taxon>Ericales</taxon>
        <taxon>Theaceae</taxon>
        <taxon>Camellia</taxon>
    </lineage>
</organism>
<proteinExistence type="predicted"/>
<evidence type="ECO:0000313" key="1">
    <source>
        <dbReference type="EMBL" id="KAI8000575.1"/>
    </source>
</evidence>